<keyword evidence="3" id="KW-0560">Oxidoreductase</keyword>
<dbReference type="InterPro" id="IPR002347">
    <property type="entry name" value="SDR_fam"/>
</dbReference>
<dbReference type="InParanoid" id="C5K7J7"/>
<proteinExistence type="inferred from homology"/>
<dbReference type="RefSeq" id="XP_002787736.1">
    <property type="nucleotide sequence ID" value="XM_002787690.1"/>
</dbReference>
<keyword evidence="4" id="KW-0472">Membrane</keyword>
<evidence type="ECO:0000256" key="4">
    <source>
        <dbReference type="SAM" id="Phobius"/>
    </source>
</evidence>
<accession>C5K7J7</accession>
<dbReference type="EMBL" id="GG671079">
    <property type="protein sequence ID" value="EER19532.1"/>
    <property type="molecule type" value="Genomic_DNA"/>
</dbReference>
<dbReference type="OrthoDB" id="1274115at2759"/>
<dbReference type="Proteomes" id="UP000007800">
    <property type="component" value="Unassembled WGS sequence"/>
</dbReference>
<reference evidence="5 6" key="1">
    <citation type="submission" date="2008-07" db="EMBL/GenBank/DDBJ databases">
        <authorList>
            <person name="El-Sayed N."/>
            <person name="Caler E."/>
            <person name="Inman J."/>
            <person name="Amedeo P."/>
            <person name="Hass B."/>
            <person name="Wortman J."/>
        </authorList>
    </citation>
    <scope>NUCLEOTIDE SEQUENCE [LARGE SCALE GENOMIC DNA]</scope>
    <source>
        <strain evidence="6">ATCC 50983 / TXsc</strain>
    </source>
</reference>
<feature type="transmembrane region" description="Helical" evidence="4">
    <location>
        <begin position="7"/>
        <end position="25"/>
    </location>
</feature>
<dbReference type="Pfam" id="PF00106">
    <property type="entry name" value="adh_short"/>
    <property type="match status" value="1"/>
</dbReference>
<gene>
    <name evidence="5" type="ORF">Pmar_PMAR012513</name>
</gene>
<dbReference type="InterPro" id="IPR036291">
    <property type="entry name" value="NAD(P)-bd_dom_sf"/>
</dbReference>
<dbReference type="SUPFAM" id="SSF51735">
    <property type="entry name" value="NAD(P)-binding Rossmann-fold domains"/>
    <property type="match status" value="1"/>
</dbReference>
<dbReference type="GeneID" id="9039793"/>
<keyword evidence="4" id="KW-0812">Transmembrane</keyword>
<dbReference type="Gene3D" id="3.40.50.720">
    <property type="entry name" value="NAD(P)-binding Rossmann-like Domain"/>
    <property type="match status" value="1"/>
</dbReference>
<evidence type="ECO:0000313" key="6">
    <source>
        <dbReference type="Proteomes" id="UP000007800"/>
    </source>
</evidence>
<evidence type="ECO:0000256" key="1">
    <source>
        <dbReference type="ARBA" id="ARBA00006484"/>
    </source>
</evidence>
<keyword evidence="2" id="KW-0521">NADP</keyword>
<dbReference type="FunCoup" id="C5K7J7">
    <property type="interactions" value="16"/>
</dbReference>
<evidence type="ECO:0000313" key="5">
    <source>
        <dbReference type="EMBL" id="EER19532.1"/>
    </source>
</evidence>
<keyword evidence="4" id="KW-1133">Transmembrane helix</keyword>
<sequence>MSALRTATFIIVPVLIALLAMFFYIHPDPFPSTWPVLLRQLFVTFPLLNFWHYHDFTEDDIPDDLSGKVVLITGASSGIGYESARILASRGAKVVLGIRGDRERLDRITSSLLQLPGLVLAPAPLDLSNYDTIRTFVRSLPNAGIDHFDIVMLNAGRLIPEYNTDYLGIESALAVHHIGHAYLFELLTPMLLKSSGEIRVVITSSVAHIWSFPEGIRYDILQADFSSPFVAYANSKLANLLYTRELSIHLEESYPGKFVVNAAHPGLVLSASTADGPPRFLMYSTVMGALAILKPAVGHGVRGDGYYLPVGYRGDWQKDSAYWWTCNDTMRKEFWNWTEAILKKVHGDREMPRGSLMLGQ</sequence>
<evidence type="ECO:0000256" key="2">
    <source>
        <dbReference type="ARBA" id="ARBA00022857"/>
    </source>
</evidence>
<name>C5K7J7_PERM5</name>
<organism evidence="6">
    <name type="scientific">Perkinsus marinus (strain ATCC 50983 / TXsc)</name>
    <dbReference type="NCBI Taxonomy" id="423536"/>
    <lineage>
        <taxon>Eukaryota</taxon>
        <taxon>Sar</taxon>
        <taxon>Alveolata</taxon>
        <taxon>Perkinsozoa</taxon>
        <taxon>Perkinsea</taxon>
        <taxon>Perkinsida</taxon>
        <taxon>Perkinsidae</taxon>
        <taxon>Perkinsus</taxon>
    </lineage>
</organism>
<protein>
    <submittedName>
        <fullName evidence="5">Restnol dehydrogenase, putative</fullName>
    </submittedName>
</protein>
<dbReference type="OMA" id="IPVHPGM"/>
<dbReference type="PANTHER" id="PTHR24320:SF282">
    <property type="entry name" value="WW DOMAIN-CONTAINING OXIDOREDUCTASE"/>
    <property type="match status" value="1"/>
</dbReference>
<dbReference type="PANTHER" id="PTHR24320">
    <property type="entry name" value="RETINOL DEHYDROGENASE"/>
    <property type="match status" value="1"/>
</dbReference>
<dbReference type="AlphaFoldDB" id="C5K7J7"/>
<evidence type="ECO:0000256" key="3">
    <source>
        <dbReference type="ARBA" id="ARBA00023002"/>
    </source>
</evidence>
<dbReference type="PRINTS" id="PR00081">
    <property type="entry name" value="GDHRDH"/>
</dbReference>
<comment type="similarity">
    <text evidence="1">Belongs to the short-chain dehydrogenases/reductases (SDR) family.</text>
</comment>
<keyword evidence="6" id="KW-1185">Reference proteome</keyword>
<dbReference type="GO" id="GO:0016491">
    <property type="term" value="F:oxidoreductase activity"/>
    <property type="evidence" value="ECO:0007669"/>
    <property type="project" value="UniProtKB-KW"/>
</dbReference>